<sequence length="88" mass="9718">MPWCCLTKGRRRSISTTWEGAHCARNGLSETSSSSAIAWTEWCLVRPSTRPQRLLPRKTPDPVVPGRSNSCMPLSALSTKMPQRSCSA</sequence>
<proteinExistence type="predicted"/>
<name>A0A0F7KZV8_9VIRU</name>
<protein>
    <submittedName>
        <fullName evidence="2">Uncharacterized protein</fullName>
    </submittedName>
</protein>
<organism evidence="2">
    <name type="scientific">uncultured marine virus</name>
    <dbReference type="NCBI Taxonomy" id="186617"/>
    <lineage>
        <taxon>Viruses</taxon>
        <taxon>environmental samples</taxon>
    </lineage>
</organism>
<feature type="compositionally biased region" description="Polar residues" evidence="1">
    <location>
        <begin position="67"/>
        <end position="88"/>
    </location>
</feature>
<reference evidence="2" key="1">
    <citation type="journal article" date="2015" name="Front. Microbiol.">
        <title>Combining genomic sequencing methods to explore viral diversity and reveal potential virus-host interactions.</title>
        <authorList>
            <person name="Chow C.E."/>
            <person name="Winget D.M."/>
            <person name="White R.A.III."/>
            <person name="Hallam S.J."/>
            <person name="Suttle C.A."/>
        </authorList>
    </citation>
    <scope>NUCLEOTIDE SEQUENCE</scope>
    <source>
        <strain evidence="2">Anoxic3_1</strain>
    </source>
</reference>
<feature type="region of interest" description="Disordered" evidence="1">
    <location>
        <begin position="54"/>
        <end position="88"/>
    </location>
</feature>
<evidence type="ECO:0000313" key="2">
    <source>
        <dbReference type="EMBL" id="AKH45829.1"/>
    </source>
</evidence>
<dbReference type="EMBL" id="KR029577">
    <property type="protein sequence ID" value="AKH45829.1"/>
    <property type="molecule type" value="Genomic_DNA"/>
</dbReference>
<reference evidence="2" key="2">
    <citation type="submission" date="2015-03" db="EMBL/GenBank/DDBJ databases">
        <authorList>
            <person name="Chow C.-E.T."/>
            <person name="Winget D.M."/>
            <person name="White R.A.III."/>
            <person name="Hallam S.J."/>
            <person name="Suttle C.A."/>
        </authorList>
    </citation>
    <scope>NUCLEOTIDE SEQUENCE</scope>
    <source>
        <strain evidence="2">Anoxic3_1</strain>
    </source>
</reference>
<accession>A0A0F7KZV8</accession>
<evidence type="ECO:0000256" key="1">
    <source>
        <dbReference type="SAM" id="MobiDB-lite"/>
    </source>
</evidence>